<evidence type="ECO:0000256" key="1">
    <source>
        <dbReference type="ARBA" id="ARBA00007835"/>
    </source>
</evidence>
<gene>
    <name evidence="8" type="ORF">PR048_014672</name>
</gene>
<evidence type="ECO:0000256" key="6">
    <source>
        <dbReference type="ARBA" id="ARBA00023180"/>
    </source>
</evidence>
<reference evidence="8 9" key="1">
    <citation type="submission" date="2023-02" db="EMBL/GenBank/DDBJ databases">
        <title>LHISI_Scaffold_Assembly.</title>
        <authorList>
            <person name="Stuart O.P."/>
            <person name="Cleave R."/>
            <person name="Magrath M.J.L."/>
            <person name="Mikheyev A.S."/>
        </authorList>
    </citation>
    <scope>NUCLEOTIDE SEQUENCE [LARGE SCALE GENOMIC DNA]</scope>
    <source>
        <strain evidence="8">Daus_M_001</strain>
        <tissue evidence="8">Leg muscle</tissue>
    </source>
</reference>
<keyword evidence="4 7" id="KW-0442">Lipid degradation</keyword>
<comment type="function">
    <text evidence="7">Putative phospholipase.</text>
</comment>
<evidence type="ECO:0000313" key="8">
    <source>
        <dbReference type="EMBL" id="KAJ8882858.1"/>
    </source>
</evidence>
<evidence type="ECO:0000256" key="3">
    <source>
        <dbReference type="ARBA" id="ARBA00022801"/>
    </source>
</evidence>
<dbReference type="Proteomes" id="UP001159363">
    <property type="component" value="Chromosome 4"/>
</dbReference>
<keyword evidence="2" id="KW-0732">Signal</keyword>
<dbReference type="EMBL" id="JARBHB010000005">
    <property type="protein sequence ID" value="KAJ8882858.1"/>
    <property type="molecule type" value="Genomic_DNA"/>
</dbReference>
<dbReference type="Pfam" id="PF04916">
    <property type="entry name" value="Phospholip_B"/>
    <property type="match status" value="3"/>
</dbReference>
<evidence type="ECO:0000256" key="7">
    <source>
        <dbReference type="RuleBase" id="RU364138"/>
    </source>
</evidence>
<accession>A0ABQ9HEX4</accession>
<keyword evidence="9" id="KW-1185">Reference proteome</keyword>
<dbReference type="InterPro" id="IPR007000">
    <property type="entry name" value="PLipase_B-like"/>
</dbReference>
<dbReference type="Gene3D" id="3.60.60.30">
    <property type="match status" value="2"/>
</dbReference>
<comment type="similarity">
    <text evidence="1 7">Belongs to the phospholipase B-like family.</text>
</comment>
<evidence type="ECO:0000313" key="9">
    <source>
        <dbReference type="Proteomes" id="UP001159363"/>
    </source>
</evidence>
<organism evidence="8 9">
    <name type="scientific">Dryococelus australis</name>
    <dbReference type="NCBI Taxonomy" id="614101"/>
    <lineage>
        <taxon>Eukaryota</taxon>
        <taxon>Metazoa</taxon>
        <taxon>Ecdysozoa</taxon>
        <taxon>Arthropoda</taxon>
        <taxon>Hexapoda</taxon>
        <taxon>Insecta</taxon>
        <taxon>Pterygota</taxon>
        <taxon>Neoptera</taxon>
        <taxon>Polyneoptera</taxon>
        <taxon>Phasmatodea</taxon>
        <taxon>Verophasmatodea</taxon>
        <taxon>Anareolatae</taxon>
        <taxon>Phasmatidae</taxon>
        <taxon>Eurycanthinae</taxon>
        <taxon>Dryococelus</taxon>
    </lineage>
</organism>
<proteinExistence type="inferred from homology"/>
<evidence type="ECO:0000256" key="5">
    <source>
        <dbReference type="ARBA" id="ARBA00023098"/>
    </source>
</evidence>
<keyword evidence="6" id="KW-0325">Glycoprotein</keyword>
<dbReference type="EC" id="3.1.1.-" evidence="7"/>
<sequence>MLRMMKRYHLNYHLLPRNSFEIVPGKEIVFSSYPGALSSQDDFYVVTGPSEAAENAHKIVVAGTAIDNYSNALWSKVNTDKVLTTARVMVANRLASDGKSWSKNLEKYNSGTGNKQWVVADYGRLIRILLEQQAVQTNTLHIIEPQMTSRTALEKDDLSAHIIHVEARKSDDAAPSIRLWEVKGKNAESRESMHETQLVLETSQLFEHGEVSTLQSKEDLDAAQDMSETLDGEESFDNVESVDLNDAEWLDRSFMRSRRKFSSYKGLLWVVEQLPDLIRYSDRSHTLHKAGYWASYGLPYFKFEVVGDFIFQQDGAPPHWHLAVRGYLNEMLPQRWIGHGAAEDPKAVLFRKNQRNATDLRSVVSLMRSTNPLPDVLSSTNTQHVIAGRGDLALGAPVGTTDTKIFAGFPGQLSSLHAIAGPSYNVDSTSNDVPPHKQQQNVAKGRRALRMLGRVLNEVSYEVKEKAYGTMVRPMLEYAAAVWDPYVEVQENWKRCREGKQDR</sequence>
<name>A0ABQ9HEX4_9NEOP</name>
<evidence type="ECO:0000256" key="2">
    <source>
        <dbReference type="ARBA" id="ARBA00022729"/>
    </source>
</evidence>
<evidence type="ECO:0000256" key="4">
    <source>
        <dbReference type="ARBA" id="ARBA00022963"/>
    </source>
</evidence>
<dbReference type="PANTHER" id="PTHR12370:SF3">
    <property type="entry name" value="PHOSPHOLIPASE B-LIKE 2-RELATED"/>
    <property type="match status" value="1"/>
</dbReference>
<protein>
    <recommendedName>
        <fullName evidence="7">Phospholipase B-like</fullName>
        <ecNumber evidence="7">3.1.1.-</ecNumber>
    </recommendedName>
</protein>
<keyword evidence="5 7" id="KW-0443">Lipid metabolism</keyword>
<keyword evidence="3 7" id="KW-0378">Hydrolase</keyword>
<comment type="caution">
    <text evidence="8">The sequence shown here is derived from an EMBL/GenBank/DDBJ whole genome shotgun (WGS) entry which is preliminary data.</text>
</comment>
<dbReference type="PANTHER" id="PTHR12370">
    <property type="entry name" value="PHOSPHOLIPASE B-RELATED"/>
    <property type="match status" value="1"/>
</dbReference>